<evidence type="ECO:0000313" key="6">
    <source>
        <dbReference type="EMBL" id="WMV22123.1"/>
    </source>
</evidence>
<feature type="region of interest" description="Disordered" evidence="4">
    <location>
        <begin position="353"/>
        <end position="376"/>
    </location>
</feature>
<dbReference type="GO" id="GO:0003723">
    <property type="term" value="F:RNA binding"/>
    <property type="evidence" value="ECO:0007669"/>
    <property type="project" value="UniProtKB-UniRule"/>
</dbReference>
<feature type="domain" description="DRBM" evidence="5">
    <location>
        <begin position="189"/>
        <end position="258"/>
    </location>
</feature>
<keyword evidence="7" id="KW-1185">Reference proteome</keyword>
<dbReference type="PANTHER" id="PTHR46031:SF37">
    <property type="entry name" value="DRBM DOMAIN-CONTAINING PROTEIN"/>
    <property type="match status" value="1"/>
</dbReference>
<dbReference type="Gene3D" id="3.30.160.20">
    <property type="match status" value="3"/>
</dbReference>
<dbReference type="Pfam" id="PF00035">
    <property type="entry name" value="dsrm"/>
    <property type="match status" value="3"/>
</dbReference>
<feature type="compositionally biased region" description="Basic and acidic residues" evidence="4">
    <location>
        <begin position="359"/>
        <end position="369"/>
    </location>
</feature>
<reference evidence="6" key="1">
    <citation type="submission" date="2023-08" db="EMBL/GenBank/DDBJ databases">
        <title>A de novo genome assembly of Solanum verrucosum Schlechtendal, a Mexican diploid species geographically isolated from the other diploid A-genome species in potato relatives.</title>
        <authorList>
            <person name="Hosaka K."/>
        </authorList>
    </citation>
    <scope>NUCLEOTIDE SEQUENCE</scope>
    <source>
        <tissue evidence="6">Young leaves</tissue>
    </source>
</reference>
<gene>
    <name evidence="6" type="ORF">MTR67_015508</name>
</gene>
<dbReference type="EMBL" id="CP133614">
    <property type="protein sequence ID" value="WMV22123.1"/>
    <property type="molecule type" value="Genomic_DNA"/>
</dbReference>
<evidence type="ECO:0000259" key="5">
    <source>
        <dbReference type="PROSITE" id="PS50137"/>
    </source>
</evidence>
<evidence type="ECO:0000256" key="4">
    <source>
        <dbReference type="SAM" id="MobiDB-lite"/>
    </source>
</evidence>
<evidence type="ECO:0000313" key="7">
    <source>
        <dbReference type="Proteomes" id="UP001234989"/>
    </source>
</evidence>
<dbReference type="AlphaFoldDB" id="A0AAF0QFC7"/>
<evidence type="ECO:0000256" key="2">
    <source>
        <dbReference type="ARBA" id="ARBA00022884"/>
    </source>
</evidence>
<accession>A0AAF0QFC7</accession>
<dbReference type="SMART" id="SM00358">
    <property type="entry name" value="DSRM"/>
    <property type="match status" value="3"/>
</dbReference>
<evidence type="ECO:0000256" key="3">
    <source>
        <dbReference type="PROSITE-ProRule" id="PRU00266"/>
    </source>
</evidence>
<proteinExistence type="predicted"/>
<name>A0AAF0QFC7_SOLVR</name>
<dbReference type="PROSITE" id="PS50137">
    <property type="entry name" value="DS_RBD"/>
    <property type="match status" value="3"/>
</dbReference>
<keyword evidence="1" id="KW-0677">Repeat</keyword>
<sequence>MICAWVATIYKNQLQEYTQKVGKRLPIYQSFNEGSENFPRHRAKVLVDGVEYTSKLTHSTKKQAEQEVAKIAYESIFHEETEVVSFPFLYKDPTLCKSILNEFAIKKKMKPTYNMGSQAKGKSPAFICHLTFGGKTYIGEEAGNKKLAEHLAARTAIESLLDTLSPIIMSKVNSDDYLPKCSVPPAQVMYKNQLQEYTQKNVKQLPIYQTVNEGFPHAPKFRAKVLVDGSEYQSKSTYPTKKEAEQAVAKIAYECIHNEIDARDISFIYKSRGIWIGLYITLDIQKGQAQFIFVTWCWEAKSYKGELAGSKQMAKQVVAQAAIESLLGNLQGQKASIERAVVCFNTDGIVGSSGSGPKRKTETNNWERNKMRRFGN</sequence>
<keyword evidence="2 3" id="KW-0694">RNA-binding</keyword>
<dbReference type="PANTHER" id="PTHR46031">
    <property type="match status" value="1"/>
</dbReference>
<evidence type="ECO:0000256" key="1">
    <source>
        <dbReference type="ARBA" id="ARBA00022737"/>
    </source>
</evidence>
<organism evidence="6 7">
    <name type="scientific">Solanum verrucosum</name>
    <dbReference type="NCBI Taxonomy" id="315347"/>
    <lineage>
        <taxon>Eukaryota</taxon>
        <taxon>Viridiplantae</taxon>
        <taxon>Streptophyta</taxon>
        <taxon>Embryophyta</taxon>
        <taxon>Tracheophyta</taxon>
        <taxon>Spermatophyta</taxon>
        <taxon>Magnoliopsida</taxon>
        <taxon>eudicotyledons</taxon>
        <taxon>Gunneridae</taxon>
        <taxon>Pentapetalae</taxon>
        <taxon>asterids</taxon>
        <taxon>lamiids</taxon>
        <taxon>Solanales</taxon>
        <taxon>Solanaceae</taxon>
        <taxon>Solanoideae</taxon>
        <taxon>Solaneae</taxon>
        <taxon>Solanum</taxon>
    </lineage>
</organism>
<feature type="domain" description="DRBM" evidence="5">
    <location>
        <begin position="95"/>
        <end position="162"/>
    </location>
</feature>
<dbReference type="SUPFAM" id="SSF54768">
    <property type="entry name" value="dsRNA-binding domain-like"/>
    <property type="match status" value="3"/>
</dbReference>
<dbReference type="InterPro" id="IPR014720">
    <property type="entry name" value="dsRBD_dom"/>
</dbReference>
<protein>
    <recommendedName>
        <fullName evidence="5">DRBM domain-containing protein</fullName>
    </recommendedName>
</protein>
<feature type="domain" description="DRBM" evidence="5">
    <location>
        <begin position="9"/>
        <end position="78"/>
    </location>
</feature>
<dbReference type="Proteomes" id="UP001234989">
    <property type="component" value="Chromosome 3"/>
</dbReference>